<organism evidence="2 3">
    <name type="scientific">Apiospora saccharicola</name>
    <dbReference type="NCBI Taxonomy" id="335842"/>
    <lineage>
        <taxon>Eukaryota</taxon>
        <taxon>Fungi</taxon>
        <taxon>Dikarya</taxon>
        <taxon>Ascomycota</taxon>
        <taxon>Pezizomycotina</taxon>
        <taxon>Sordariomycetes</taxon>
        <taxon>Xylariomycetidae</taxon>
        <taxon>Amphisphaeriales</taxon>
        <taxon>Apiosporaceae</taxon>
        <taxon>Apiospora</taxon>
    </lineage>
</organism>
<proteinExistence type="predicted"/>
<feature type="coiled-coil region" evidence="1">
    <location>
        <begin position="17"/>
        <end position="44"/>
    </location>
</feature>
<protein>
    <submittedName>
        <fullName evidence="2">Uncharacterized protein</fullName>
    </submittedName>
</protein>
<sequence>MYVPLLEDETTEVDSLRALLKAQCAQHANEVAKLERDLQEAHNFIHAQFGDMKRKHENEMRQTKAQHDAQYGELMQKYKTAGKQLAVAQSQTQGIFQDLTDDRLVQKALTLRQTVKTFAQLWRDLFIRVGKTPDVLRWSARETGPVSLDGHPLLLDKLPITPVSMQAYIWHTIVKSVFGKCVWAGDDAENLHHVWCRFNTYKKQDDVQALRKMKIWKATTASLLLGPTVPQIEMTSNVDADRQIHRQIRRICNHAFPGRLFVGFHEEVRYRYQMHVYQIIEQAVKLDLEVCKQGAGIHWEFGDVVGRMDNYDPETEATLSMRIITAPALLKLGKSNGEDLDLEPRVLLQGEEACAFEGSRLISKEGFGVGP</sequence>
<keyword evidence="3" id="KW-1185">Reference proteome</keyword>
<comment type="caution">
    <text evidence="2">The sequence shown here is derived from an EMBL/GenBank/DDBJ whole genome shotgun (WGS) entry which is preliminary data.</text>
</comment>
<gene>
    <name evidence="2" type="ORF">PG996_006711</name>
</gene>
<keyword evidence="1" id="KW-0175">Coiled coil</keyword>
<evidence type="ECO:0000313" key="2">
    <source>
        <dbReference type="EMBL" id="KAK8067599.1"/>
    </source>
</evidence>
<dbReference type="Proteomes" id="UP001446871">
    <property type="component" value="Unassembled WGS sequence"/>
</dbReference>
<dbReference type="EMBL" id="JAQQWM010000004">
    <property type="protein sequence ID" value="KAK8067599.1"/>
    <property type="molecule type" value="Genomic_DNA"/>
</dbReference>
<evidence type="ECO:0000256" key="1">
    <source>
        <dbReference type="SAM" id="Coils"/>
    </source>
</evidence>
<evidence type="ECO:0000313" key="3">
    <source>
        <dbReference type="Proteomes" id="UP001446871"/>
    </source>
</evidence>
<reference evidence="2 3" key="1">
    <citation type="submission" date="2023-01" db="EMBL/GenBank/DDBJ databases">
        <title>Analysis of 21 Apiospora genomes using comparative genomics revels a genus with tremendous synthesis potential of carbohydrate active enzymes and secondary metabolites.</title>
        <authorList>
            <person name="Sorensen T."/>
        </authorList>
    </citation>
    <scope>NUCLEOTIDE SEQUENCE [LARGE SCALE GENOMIC DNA]</scope>
    <source>
        <strain evidence="2 3">CBS 83171</strain>
    </source>
</reference>
<accession>A0ABR1V8S2</accession>
<name>A0ABR1V8S2_9PEZI</name>